<comment type="caution">
    <text evidence="1">The sequence shown here is derived from an EMBL/GenBank/DDBJ whole genome shotgun (WGS) entry which is preliminary data.</text>
</comment>
<reference evidence="1" key="1">
    <citation type="journal article" date="2019" name="Sci. Rep.">
        <title>Draft genome of Tanacetum cinerariifolium, the natural source of mosquito coil.</title>
        <authorList>
            <person name="Yamashiro T."/>
            <person name="Shiraishi A."/>
            <person name="Satake H."/>
            <person name="Nakayama K."/>
        </authorList>
    </citation>
    <scope>NUCLEOTIDE SEQUENCE</scope>
</reference>
<proteinExistence type="predicted"/>
<protein>
    <submittedName>
        <fullName evidence="1">Uncharacterized protein</fullName>
    </submittedName>
</protein>
<dbReference type="AlphaFoldDB" id="A0A6L2JLZ0"/>
<evidence type="ECO:0000313" key="1">
    <source>
        <dbReference type="EMBL" id="GEU37669.1"/>
    </source>
</evidence>
<sequence>MAFPRLQELTAAENSNSLIDAMSVYIQRKINDDLQFTAGLSHLREVLYSIVQEHKLLTAKLNVFGGPHKPDREAMWVHCEIHHSRMGYTTTNRGLAATGTTSLVVGQGLGRGNTTILVRGDYLIGIGIRSTTTGGLAGGLVVTGTIIVPKVDLVIGVVGAICFNLDLGARCFDLFVGTTRVIHIATFLELDPGLPLKTILCSSEFKSSYHCKIPDGIVACFALAELDPCLPSNTFFALRAFIRGSLKRVMIRAFIKEITGSTELHKRMRFWFMQEIAKEEGFLRFLRDRCDDLRRHRARRRVFIGEMEALGSRGVAVDSLDCLKQTQARETNKLDAFTEVLPETKAGIHENEDSHAFRHLYEQINISPSPGPSHGVNIAFSGGSNLQQSCSTEARSCQHENITACLTYSQSVKSGNVNPVIVEQTNKLPNSNGRRKEWDD</sequence>
<dbReference type="EMBL" id="BKCJ010000957">
    <property type="protein sequence ID" value="GEU37669.1"/>
    <property type="molecule type" value="Genomic_DNA"/>
</dbReference>
<organism evidence="1">
    <name type="scientific">Tanacetum cinerariifolium</name>
    <name type="common">Dalmatian daisy</name>
    <name type="synonym">Chrysanthemum cinerariifolium</name>
    <dbReference type="NCBI Taxonomy" id="118510"/>
    <lineage>
        <taxon>Eukaryota</taxon>
        <taxon>Viridiplantae</taxon>
        <taxon>Streptophyta</taxon>
        <taxon>Embryophyta</taxon>
        <taxon>Tracheophyta</taxon>
        <taxon>Spermatophyta</taxon>
        <taxon>Magnoliopsida</taxon>
        <taxon>eudicotyledons</taxon>
        <taxon>Gunneridae</taxon>
        <taxon>Pentapetalae</taxon>
        <taxon>asterids</taxon>
        <taxon>campanulids</taxon>
        <taxon>Asterales</taxon>
        <taxon>Asteraceae</taxon>
        <taxon>Asteroideae</taxon>
        <taxon>Anthemideae</taxon>
        <taxon>Anthemidinae</taxon>
        <taxon>Tanacetum</taxon>
    </lineage>
</organism>
<gene>
    <name evidence="1" type="ORF">Tci_009647</name>
</gene>
<accession>A0A6L2JLZ0</accession>
<name>A0A6L2JLZ0_TANCI</name>